<dbReference type="Proteomes" id="UP000037432">
    <property type="component" value="Unassembled WGS sequence"/>
</dbReference>
<reference evidence="1 2" key="1">
    <citation type="submission" date="2015-06" db="EMBL/GenBank/DDBJ databases">
        <authorList>
            <person name="Ju K.-S."/>
            <person name="Doroghazi J.R."/>
            <person name="Metcalf W.W."/>
        </authorList>
    </citation>
    <scope>NUCLEOTIDE SEQUENCE [LARGE SCALE GENOMIC DNA]</scope>
    <source>
        <strain evidence="1 2">NRRL 3414</strain>
    </source>
</reference>
<evidence type="ECO:0008006" key="3">
    <source>
        <dbReference type="Google" id="ProtNLM"/>
    </source>
</evidence>
<proteinExistence type="predicted"/>
<dbReference type="OrthoDB" id="164904at2"/>
<dbReference type="PATRIC" id="fig|1938.3.peg.2343"/>
<name>A0A0J7ZGQ9_STRVR</name>
<sequence length="125" mass="13834">MDATEIPDLPYVSTHTSIVAAASDAVWQAIRETVDHPAFRLVTAVPGKELAFGGSHRFSTYALIFRLEEAGVDRTRVRAETRADFPGWTGRLYRLLVIGTGGHAWVIRRMARKVGEDALERRGAV</sequence>
<accession>A0A0J7ZGQ9</accession>
<gene>
    <name evidence="1" type="ORF">ACM01_11440</name>
</gene>
<evidence type="ECO:0000313" key="2">
    <source>
        <dbReference type="Proteomes" id="UP000037432"/>
    </source>
</evidence>
<dbReference type="EMBL" id="LFNT01000010">
    <property type="protein sequence ID" value="KMS75044.1"/>
    <property type="molecule type" value="Genomic_DNA"/>
</dbReference>
<organism evidence="1 2">
    <name type="scientific">Streptomyces viridochromogenes</name>
    <dbReference type="NCBI Taxonomy" id="1938"/>
    <lineage>
        <taxon>Bacteria</taxon>
        <taxon>Bacillati</taxon>
        <taxon>Actinomycetota</taxon>
        <taxon>Actinomycetes</taxon>
        <taxon>Kitasatosporales</taxon>
        <taxon>Streptomycetaceae</taxon>
        <taxon>Streptomyces</taxon>
    </lineage>
</organism>
<comment type="caution">
    <text evidence="1">The sequence shown here is derived from an EMBL/GenBank/DDBJ whole genome shotgun (WGS) entry which is preliminary data.</text>
</comment>
<protein>
    <recommendedName>
        <fullName evidence="3">Polyketide cyclase</fullName>
    </recommendedName>
</protein>
<evidence type="ECO:0000313" key="1">
    <source>
        <dbReference type="EMBL" id="KMS75044.1"/>
    </source>
</evidence>
<dbReference type="AlphaFoldDB" id="A0A0J7ZGQ9"/>